<dbReference type="Gene3D" id="2.30.29.30">
    <property type="entry name" value="Pleckstrin-homology domain (PH domain)/Phosphotyrosine-binding domain (PTB)"/>
    <property type="match status" value="1"/>
</dbReference>
<dbReference type="GO" id="GO:1902966">
    <property type="term" value="P:positive regulation of protein localization to early endosome"/>
    <property type="evidence" value="ECO:0000318"/>
    <property type="project" value="GO_Central"/>
</dbReference>
<keyword evidence="2" id="KW-1003">Cell membrane</keyword>
<dbReference type="GeneTree" id="ENSGT01020000230354"/>
<dbReference type="InterPro" id="IPR008954">
    <property type="entry name" value="Moesin_tail_sf"/>
</dbReference>
<dbReference type="GO" id="GO:0008360">
    <property type="term" value="P:regulation of cell shape"/>
    <property type="evidence" value="ECO:0000318"/>
    <property type="project" value="GO_Central"/>
</dbReference>
<dbReference type="Gene3D" id="1.20.5.450">
    <property type="match status" value="1"/>
</dbReference>
<dbReference type="Ensembl" id="ENSCINT00000012544.3">
    <property type="protein sequence ID" value="ENSCINP00000012544.3"/>
    <property type="gene ID" value="ENSCING00000006067.3"/>
</dbReference>
<feature type="binding site" evidence="4">
    <location>
        <begin position="77"/>
        <end position="80"/>
    </location>
    <ligand>
        <name>a 1,2-diacyl-sn-glycero-3-phospho-(1D-myo-inositol)</name>
        <dbReference type="ChEBI" id="CHEBI:57880"/>
    </ligand>
</feature>
<feature type="coiled-coil region" evidence="5">
    <location>
        <begin position="515"/>
        <end position="553"/>
    </location>
</feature>
<feature type="coiled-coil region" evidence="5">
    <location>
        <begin position="314"/>
        <end position="460"/>
    </location>
</feature>
<dbReference type="InterPro" id="IPR018980">
    <property type="entry name" value="FERM_PH-like_C"/>
</dbReference>
<evidence type="ECO:0000256" key="5">
    <source>
        <dbReference type="SAM" id="Coils"/>
    </source>
</evidence>
<dbReference type="InterPro" id="IPR035963">
    <property type="entry name" value="FERM_2"/>
</dbReference>
<dbReference type="SUPFAM" id="SSF50729">
    <property type="entry name" value="PH domain-like"/>
    <property type="match status" value="1"/>
</dbReference>
<dbReference type="Gene3D" id="1.20.80.10">
    <property type="match status" value="1"/>
</dbReference>
<sequence>IYEICCKMPLSLLKKKKRGKLLTVQISTLDAELNFSVDSSAKAKNVFDLICHTIGLRETWYFGLAYTGKNGSPVWLKLDKRILDQNVPRSSEDGSVELRFLAKFYPEVLDVELIQEVTRHLFYLQFQQLILSEELTCSPEAAILLASFAVQAKFGDYDEEMHKPGFLANEILLPQQVRDQFQSVTGEMWETQITSWYAQHHGLTRDEAELEYLKIVQEFEMSGVQYFKIKDGNGADLWLGIDAKSVSMYPYNDQLHPTKSYQWSELADMSYYGNKFVIKQTTRPNNNDPEVNKLILDLCRGNHDLFMQRRRVDTMEIQQMKEQAREEKARKQMERTRLTKEKNLRLQVQNEKKELEEKLAQFQEENRSAADTLRRSEETAELLGEKAKVAEEEAQLLRAKLNKSDQEIQSLKLEIGKLQEANHQLPQKFLKYEQYVSQLNEQAQARAGELKNVREELYATKAALNDANIKLNLLANQHVMYAASNGSAHSVKTDGSNVTDRNSNEFTSAPGNSDMQQLSQEIEKERMEYHVKSRNIEQQLFNLRSEIEVLKVDESMTGFDQKQDSNQPHTHEISTFQGHKETPQYYDGL</sequence>
<dbReference type="GO" id="GO:0005912">
    <property type="term" value="C:adherens junction"/>
    <property type="evidence" value="ECO:0000318"/>
    <property type="project" value="GO_Central"/>
</dbReference>
<dbReference type="SUPFAM" id="SSF54236">
    <property type="entry name" value="Ubiquitin-like"/>
    <property type="match status" value="1"/>
</dbReference>
<dbReference type="GO" id="GO:0030175">
    <property type="term" value="C:filopodium"/>
    <property type="evidence" value="ECO:0000318"/>
    <property type="project" value="GO_Central"/>
</dbReference>
<dbReference type="GO" id="GO:0008285">
    <property type="term" value="P:negative regulation of cell population proliferation"/>
    <property type="evidence" value="ECO:0000318"/>
    <property type="project" value="GO_Central"/>
</dbReference>
<evidence type="ECO:0000256" key="4">
    <source>
        <dbReference type="PIRSR" id="PIRSR002305-1"/>
    </source>
</evidence>
<dbReference type="SMART" id="SM01196">
    <property type="entry name" value="FERM_C"/>
    <property type="match status" value="1"/>
</dbReference>
<organism evidence="8 9">
    <name type="scientific">Ciona intestinalis</name>
    <name type="common">Transparent sea squirt</name>
    <name type="synonym">Ascidia intestinalis</name>
    <dbReference type="NCBI Taxonomy" id="7719"/>
    <lineage>
        <taxon>Eukaryota</taxon>
        <taxon>Metazoa</taxon>
        <taxon>Chordata</taxon>
        <taxon>Tunicata</taxon>
        <taxon>Ascidiacea</taxon>
        <taxon>Phlebobranchia</taxon>
        <taxon>Cionidae</taxon>
        <taxon>Ciona</taxon>
    </lineage>
</organism>
<dbReference type="GO" id="GO:0005178">
    <property type="term" value="F:integrin binding"/>
    <property type="evidence" value="ECO:0000318"/>
    <property type="project" value="GO_Central"/>
</dbReference>
<dbReference type="InterPro" id="IPR029071">
    <property type="entry name" value="Ubiquitin-like_domsf"/>
</dbReference>
<dbReference type="OMA" id="IKRWWIN"/>
<dbReference type="Gene3D" id="3.10.20.90">
    <property type="entry name" value="Phosphatidylinositol 3-kinase Catalytic Subunit, Chain A, domain 1"/>
    <property type="match status" value="1"/>
</dbReference>
<dbReference type="InterPro" id="IPR000798">
    <property type="entry name" value="Ez/rad/moesin-like"/>
</dbReference>
<reference evidence="9" key="1">
    <citation type="journal article" date="2002" name="Science">
        <title>The draft genome of Ciona intestinalis: insights into chordate and vertebrate origins.</title>
        <authorList>
            <person name="Dehal P."/>
            <person name="Satou Y."/>
            <person name="Campbell R.K."/>
            <person name="Chapman J."/>
            <person name="Degnan B."/>
            <person name="De Tomaso A."/>
            <person name="Davidson B."/>
            <person name="Di Gregorio A."/>
            <person name="Gelpke M."/>
            <person name="Goodstein D.M."/>
            <person name="Harafuji N."/>
            <person name="Hastings K.E."/>
            <person name="Ho I."/>
            <person name="Hotta K."/>
            <person name="Huang W."/>
            <person name="Kawashima T."/>
            <person name="Lemaire P."/>
            <person name="Martinez D."/>
            <person name="Meinertzhagen I.A."/>
            <person name="Necula S."/>
            <person name="Nonaka M."/>
            <person name="Putnam N."/>
            <person name="Rash S."/>
            <person name="Saiga H."/>
            <person name="Satake M."/>
            <person name="Terry A."/>
            <person name="Yamada L."/>
            <person name="Wang H.G."/>
            <person name="Awazu S."/>
            <person name="Azumi K."/>
            <person name="Boore J."/>
            <person name="Branno M."/>
            <person name="Chin-Bow S."/>
            <person name="DeSantis R."/>
            <person name="Doyle S."/>
            <person name="Francino P."/>
            <person name="Keys D.N."/>
            <person name="Haga S."/>
            <person name="Hayashi H."/>
            <person name="Hino K."/>
            <person name="Imai K.S."/>
            <person name="Inaba K."/>
            <person name="Kano S."/>
            <person name="Kobayashi K."/>
            <person name="Kobayashi M."/>
            <person name="Lee B.I."/>
            <person name="Makabe K.W."/>
            <person name="Manohar C."/>
            <person name="Matassi G."/>
            <person name="Medina M."/>
            <person name="Mochizuki Y."/>
            <person name="Mount S."/>
            <person name="Morishita T."/>
            <person name="Miura S."/>
            <person name="Nakayama A."/>
            <person name="Nishizaka S."/>
            <person name="Nomoto H."/>
            <person name="Ohta F."/>
            <person name="Oishi K."/>
            <person name="Rigoutsos I."/>
            <person name="Sano M."/>
            <person name="Sasaki A."/>
            <person name="Sasakura Y."/>
            <person name="Shoguchi E."/>
            <person name="Shin-i T."/>
            <person name="Spagnuolo A."/>
            <person name="Stainier D."/>
            <person name="Suzuki M.M."/>
            <person name="Tassy O."/>
            <person name="Takatori N."/>
            <person name="Tokuoka M."/>
            <person name="Yagi K."/>
            <person name="Yoshizaki F."/>
            <person name="Wada S."/>
            <person name="Zhang C."/>
            <person name="Hyatt P.D."/>
            <person name="Larimer F."/>
            <person name="Detter C."/>
            <person name="Doggett N."/>
            <person name="Glavina T."/>
            <person name="Hawkins T."/>
            <person name="Richardson P."/>
            <person name="Lucas S."/>
            <person name="Kohara Y."/>
            <person name="Levine M."/>
            <person name="Satoh N."/>
            <person name="Rokhsar D.S."/>
        </authorList>
    </citation>
    <scope>NUCLEOTIDE SEQUENCE [LARGE SCALE GENOMIC DNA]</scope>
</reference>
<reference evidence="8" key="2">
    <citation type="submission" date="2025-08" db="UniProtKB">
        <authorList>
            <consortium name="Ensembl"/>
        </authorList>
    </citation>
    <scope>IDENTIFICATION</scope>
</reference>
<evidence type="ECO:0000256" key="3">
    <source>
        <dbReference type="ARBA" id="ARBA00023136"/>
    </source>
</evidence>
<dbReference type="InterPro" id="IPR014352">
    <property type="entry name" value="FERM/acyl-CoA-bd_prot_sf"/>
</dbReference>
<evidence type="ECO:0000313" key="9">
    <source>
        <dbReference type="Proteomes" id="UP000008144"/>
    </source>
</evidence>
<dbReference type="Pfam" id="PF00373">
    <property type="entry name" value="FERM_M"/>
    <property type="match status" value="1"/>
</dbReference>
<keyword evidence="5" id="KW-0175">Coiled coil</keyword>
<dbReference type="Pfam" id="PF00769">
    <property type="entry name" value="ERM_C"/>
    <property type="match status" value="1"/>
</dbReference>
<accession>F6ZG18</accession>
<dbReference type="CDD" id="cd14473">
    <property type="entry name" value="FERM_B-lobe"/>
    <property type="match status" value="1"/>
</dbReference>
<dbReference type="InterPro" id="IPR019749">
    <property type="entry name" value="Band_41_domain"/>
</dbReference>
<dbReference type="InParanoid" id="F6ZG18"/>
<evidence type="ECO:0000256" key="1">
    <source>
        <dbReference type="ARBA" id="ARBA00004202"/>
    </source>
</evidence>
<dbReference type="GO" id="GO:2000643">
    <property type="term" value="P:positive regulation of early endosome to late endosome transport"/>
    <property type="evidence" value="ECO:0000318"/>
    <property type="project" value="GO_Central"/>
</dbReference>
<dbReference type="Pfam" id="PF09379">
    <property type="entry name" value="FERM_N"/>
    <property type="match status" value="1"/>
</dbReference>
<dbReference type="GO" id="GO:1902115">
    <property type="term" value="P:regulation of organelle assembly"/>
    <property type="evidence" value="ECO:0000318"/>
    <property type="project" value="GO_Central"/>
</dbReference>
<dbReference type="Pfam" id="PF20492">
    <property type="entry name" value="ERM_helical"/>
    <property type="match status" value="1"/>
</dbReference>
<dbReference type="AlphaFoldDB" id="F6ZG18"/>
<dbReference type="Pfam" id="PF09380">
    <property type="entry name" value="FERM_C"/>
    <property type="match status" value="1"/>
</dbReference>
<dbReference type="GO" id="GO:0014013">
    <property type="term" value="P:regulation of gliogenesis"/>
    <property type="evidence" value="ECO:0000318"/>
    <property type="project" value="GO_Central"/>
</dbReference>
<dbReference type="GO" id="GO:0003779">
    <property type="term" value="F:actin binding"/>
    <property type="evidence" value="ECO:0000318"/>
    <property type="project" value="GO_Central"/>
</dbReference>
<dbReference type="SUPFAM" id="SSF47031">
    <property type="entry name" value="Second domain of FERM"/>
    <property type="match status" value="1"/>
</dbReference>
<dbReference type="InterPro" id="IPR011993">
    <property type="entry name" value="PH-like_dom_sf"/>
</dbReference>
<dbReference type="InterPro" id="IPR000299">
    <property type="entry name" value="FERM_domain"/>
</dbReference>
<dbReference type="PIRSF" id="PIRSF002305">
    <property type="entry name" value="ERM"/>
    <property type="match status" value="1"/>
</dbReference>
<dbReference type="InterPro" id="IPR011174">
    <property type="entry name" value="ERM"/>
</dbReference>
<dbReference type="Proteomes" id="UP000008144">
    <property type="component" value="Unassembled WGS sequence"/>
</dbReference>
<dbReference type="GO" id="GO:0045177">
    <property type="term" value="C:apical part of cell"/>
    <property type="evidence" value="ECO:0000318"/>
    <property type="project" value="GO_Central"/>
</dbReference>
<dbReference type="InterPro" id="IPR046810">
    <property type="entry name" value="ERM_helical"/>
</dbReference>
<dbReference type="InterPro" id="IPR019748">
    <property type="entry name" value="FERM_central"/>
</dbReference>
<evidence type="ECO:0000313" key="8">
    <source>
        <dbReference type="Ensembl" id="ENSCINP00000012544.3"/>
    </source>
</evidence>
<evidence type="ECO:0000256" key="6">
    <source>
        <dbReference type="SAM" id="MobiDB-lite"/>
    </source>
</evidence>
<feature type="region of interest" description="Disordered" evidence="6">
    <location>
        <begin position="559"/>
        <end position="589"/>
    </location>
</feature>
<dbReference type="PRINTS" id="PR00661">
    <property type="entry name" value="ERMFAMILY"/>
</dbReference>
<feature type="compositionally biased region" description="Polar residues" evidence="6">
    <location>
        <begin position="559"/>
        <end position="577"/>
    </location>
</feature>
<dbReference type="SUPFAM" id="SSF48678">
    <property type="entry name" value="Moesin tail domain"/>
    <property type="match status" value="1"/>
</dbReference>
<evidence type="ECO:0000259" key="7">
    <source>
        <dbReference type="PROSITE" id="PS50057"/>
    </source>
</evidence>
<dbReference type="STRING" id="7719.ENSCINP00000012544"/>
<feature type="domain" description="FERM" evidence="7">
    <location>
        <begin position="22"/>
        <end position="343"/>
    </location>
</feature>
<dbReference type="HOGENOM" id="CLU_003623_6_1_1"/>
<dbReference type="InterPro" id="IPR018979">
    <property type="entry name" value="FERM_N"/>
</dbReference>
<dbReference type="SMART" id="SM00295">
    <property type="entry name" value="B41"/>
    <property type="match status" value="1"/>
</dbReference>
<dbReference type="PROSITE" id="PS50057">
    <property type="entry name" value="FERM_3"/>
    <property type="match status" value="1"/>
</dbReference>
<keyword evidence="3" id="KW-0472">Membrane</keyword>
<feature type="binding site" evidence="4">
    <location>
        <position position="293"/>
    </location>
    <ligand>
        <name>a 1,2-diacyl-sn-glycero-3-phospho-(1D-myo-inositol)</name>
        <dbReference type="ChEBI" id="CHEBI:57880"/>
    </ligand>
</feature>
<comment type="subcellular location">
    <subcellularLocation>
        <location evidence="1">Cell membrane</location>
        <topology evidence="1">Peripheral membrane protein</topology>
    </subcellularLocation>
</comment>
<evidence type="ECO:0000256" key="2">
    <source>
        <dbReference type="ARBA" id="ARBA00022475"/>
    </source>
</evidence>
<dbReference type="PANTHER" id="PTHR23281">
    <property type="entry name" value="MERLIN/MOESIN/EZRIN/RADIXIN"/>
    <property type="match status" value="1"/>
</dbReference>
<protein>
    <recommendedName>
        <fullName evidence="7">FERM domain-containing protein</fullName>
    </recommendedName>
</protein>
<dbReference type="InterPro" id="IPR011259">
    <property type="entry name" value="ERM_C_dom"/>
</dbReference>
<dbReference type="PRINTS" id="PR00935">
    <property type="entry name" value="BAND41"/>
</dbReference>
<name>F6ZG18_CIOIN</name>
<dbReference type="GO" id="GO:0035330">
    <property type="term" value="P:regulation of hippo signaling"/>
    <property type="evidence" value="ECO:0000318"/>
    <property type="project" value="GO_Central"/>
</dbReference>
<reference evidence="8" key="3">
    <citation type="submission" date="2025-09" db="UniProtKB">
        <authorList>
            <consortium name="Ensembl"/>
        </authorList>
    </citation>
    <scope>IDENTIFICATION</scope>
</reference>
<dbReference type="GO" id="GO:0005886">
    <property type="term" value="C:plasma membrane"/>
    <property type="evidence" value="ECO:0000318"/>
    <property type="project" value="GO_Central"/>
</dbReference>
<proteinExistence type="predicted"/>
<keyword evidence="9" id="KW-1185">Reference proteome</keyword>